<feature type="non-terminal residue" evidence="2">
    <location>
        <position position="82"/>
    </location>
</feature>
<evidence type="ECO:0000313" key="3">
    <source>
        <dbReference type="Proteomes" id="UP000246351"/>
    </source>
</evidence>
<evidence type="ECO:0000313" key="2">
    <source>
        <dbReference type="EMBL" id="PWZ99041.1"/>
    </source>
</evidence>
<keyword evidence="1" id="KW-1133">Transmembrane helix</keyword>
<organism evidence="2 3">
    <name type="scientific">Staphylococcus pseudintermedius</name>
    <dbReference type="NCBI Taxonomy" id="283734"/>
    <lineage>
        <taxon>Bacteria</taxon>
        <taxon>Bacillati</taxon>
        <taxon>Bacillota</taxon>
        <taxon>Bacilli</taxon>
        <taxon>Bacillales</taxon>
        <taxon>Staphylococcaceae</taxon>
        <taxon>Staphylococcus</taxon>
        <taxon>Staphylococcus intermedius group</taxon>
    </lineage>
</organism>
<keyword evidence="1" id="KW-0472">Membrane</keyword>
<accession>A0A317Z9Z9</accession>
<dbReference type="AlphaFoldDB" id="A0A317Z9Z9"/>
<name>A0A317Z9Z9_STAPS</name>
<keyword evidence="1" id="KW-0812">Transmembrane</keyword>
<dbReference type="EMBL" id="QEIV01000390">
    <property type="protein sequence ID" value="PWZ99041.1"/>
    <property type="molecule type" value="Genomic_DNA"/>
</dbReference>
<feature type="non-terminal residue" evidence="2">
    <location>
        <position position="1"/>
    </location>
</feature>
<dbReference type="InterPro" id="IPR038770">
    <property type="entry name" value="Na+/solute_symporter_sf"/>
</dbReference>
<feature type="transmembrane region" description="Helical" evidence="1">
    <location>
        <begin position="13"/>
        <end position="32"/>
    </location>
</feature>
<reference evidence="2 3" key="1">
    <citation type="journal article" date="2018" name="Vet. Microbiol.">
        <title>Clonal diversity and geographic distribution of methicillin-resistant Staphylococcus pseudintermedius from Australian animals: Discovery of novel sequence types.</title>
        <authorList>
            <person name="Worthing K.A."/>
            <person name="Abraham S."/>
            <person name="Coombs G.W."/>
            <person name="Pang S."/>
            <person name="Saputra S."/>
            <person name="Jordan D."/>
            <person name="Trott D.J."/>
            <person name="Norris J.M."/>
        </authorList>
    </citation>
    <scope>NUCLEOTIDE SEQUENCE [LARGE SCALE GENOMIC DNA]</scope>
    <source>
        <strain evidence="2 3">ST71 3</strain>
    </source>
</reference>
<dbReference type="Gene3D" id="1.20.1530.20">
    <property type="match status" value="1"/>
</dbReference>
<dbReference type="Proteomes" id="UP000246351">
    <property type="component" value="Unassembled WGS sequence"/>
</dbReference>
<comment type="caution">
    <text evidence="2">The sequence shown here is derived from an EMBL/GenBank/DDBJ whole genome shotgun (WGS) entry which is preliminary data.</text>
</comment>
<feature type="transmembrane region" description="Helical" evidence="1">
    <location>
        <begin position="44"/>
        <end position="64"/>
    </location>
</feature>
<sequence>VHWIVWTHLHLKLILIIRWTVIAISVILGAVVAGSGELIIQTGLLIFLVVVIHNAIGYLLGFWFSHLFKLNYTDQKTVSIEV</sequence>
<evidence type="ECO:0000256" key="1">
    <source>
        <dbReference type="SAM" id="Phobius"/>
    </source>
</evidence>
<proteinExistence type="predicted"/>
<gene>
    <name evidence="2" type="ORF">DD924_04815</name>
</gene>
<protein>
    <submittedName>
        <fullName evidence="2">Sodium transporter</fullName>
    </submittedName>
</protein>